<evidence type="ECO:0000259" key="14">
    <source>
        <dbReference type="PROSITE" id="PS51845"/>
    </source>
</evidence>
<dbReference type="CDD" id="cd15047">
    <property type="entry name" value="7tmC_GABA-B-like"/>
    <property type="match status" value="1"/>
</dbReference>
<dbReference type="InterPro" id="IPR023088">
    <property type="entry name" value="PDEase"/>
</dbReference>
<keyword evidence="16" id="KW-1185">Reference proteome</keyword>
<keyword evidence="3 9" id="KW-0479">Metal-binding</keyword>
<comment type="similarity">
    <text evidence="10">Belongs to the cyclic nucleotide phosphodiesterase family.</text>
</comment>
<dbReference type="GO" id="GO:0004114">
    <property type="term" value="F:3',5'-cyclic-nucleotide phosphodiesterase activity"/>
    <property type="evidence" value="ECO:0007669"/>
    <property type="project" value="InterPro"/>
</dbReference>
<feature type="binding site" evidence="9">
    <location>
        <position position="1140"/>
    </location>
    <ligand>
        <name>Zn(2+)</name>
        <dbReference type="ChEBI" id="CHEBI:29105"/>
        <label>2</label>
    </ligand>
</feature>
<feature type="binding site" evidence="9">
    <location>
        <position position="1103"/>
    </location>
    <ligand>
        <name>Zn(2+)</name>
        <dbReference type="ChEBI" id="CHEBI:29105"/>
        <label>1</label>
    </ligand>
</feature>
<proteinExistence type="inferred from homology"/>
<evidence type="ECO:0000256" key="10">
    <source>
        <dbReference type="RuleBase" id="RU363067"/>
    </source>
</evidence>
<evidence type="ECO:0000256" key="1">
    <source>
        <dbReference type="ARBA" id="ARBA00004141"/>
    </source>
</evidence>
<comment type="subcellular location">
    <subcellularLocation>
        <location evidence="1">Membrane</location>
        <topology evidence="1">Multi-pass membrane protein</topology>
    </subcellularLocation>
</comment>
<feature type="transmembrane region" description="Helical" evidence="11">
    <location>
        <begin position="757"/>
        <end position="779"/>
    </location>
</feature>
<keyword evidence="2 11" id="KW-0812">Transmembrane</keyword>
<dbReference type="InterPro" id="IPR017978">
    <property type="entry name" value="GPCR_3_C"/>
</dbReference>
<name>A0A9N8DIB1_9STRA</name>
<keyword evidence="6 11" id="KW-0472">Membrane</keyword>
<evidence type="ECO:0000256" key="11">
    <source>
        <dbReference type="SAM" id="Phobius"/>
    </source>
</evidence>
<dbReference type="GO" id="GO:0046872">
    <property type="term" value="F:metal ion binding"/>
    <property type="evidence" value="ECO:0007669"/>
    <property type="project" value="UniProtKB-KW"/>
</dbReference>
<dbReference type="OrthoDB" id="189220at2759"/>
<dbReference type="InterPro" id="IPR023174">
    <property type="entry name" value="PDEase_CS"/>
</dbReference>
<evidence type="ECO:0000256" key="2">
    <source>
        <dbReference type="ARBA" id="ARBA00022692"/>
    </source>
</evidence>
<protein>
    <recommendedName>
        <fullName evidence="10">Phosphodiesterase</fullName>
        <ecNumber evidence="10">3.1.4.-</ecNumber>
    </recommendedName>
</protein>
<dbReference type="EMBL" id="CAICTM010000135">
    <property type="protein sequence ID" value="CAB9502425.1"/>
    <property type="molecule type" value="Genomic_DNA"/>
</dbReference>
<keyword evidence="4 10" id="KW-0378">Hydrolase</keyword>
<evidence type="ECO:0000256" key="4">
    <source>
        <dbReference type="ARBA" id="ARBA00022801"/>
    </source>
</evidence>
<feature type="transmembrane region" description="Helical" evidence="11">
    <location>
        <begin position="621"/>
        <end position="640"/>
    </location>
</feature>
<feature type="active site" description="Proton donor" evidence="7">
    <location>
        <position position="1099"/>
    </location>
</feature>
<feature type="binding site" evidence="8">
    <location>
        <position position="1140"/>
    </location>
    <ligand>
        <name>AMP</name>
        <dbReference type="ChEBI" id="CHEBI:456215"/>
    </ligand>
</feature>
<feature type="binding site" evidence="9">
    <location>
        <position position="1259"/>
    </location>
    <ligand>
        <name>Zn(2+)</name>
        <dbReference type="ChEBI" id="CHEBI:29105"/>
        <label>1</label>
    </ligand>
</feature>
<feature type="transmembrane region" description="Helical" evidence="11">
    <location>
        <begin position="791"/>
        <end position="815"/>
    </location>
</feature>
<evidence type="ECO:0000256" key="5">
    <source>
        <dbReference type="ARBA" id="ARBA00022989"/>
    </source>
</evidence>
<gene>
    <name evidence="15" type="ORF">SEMRO_136_G064050.1</name>
</gene>
<dbReference type="PANTHER" id="PTHR11347">
    <property type="entry name" value="CYCLIC NUCLEOTIDE PHOSPHODIESTERASE"/>
    <property type="match status" value="1"/>
</dbReference>
<organism evidence="15 16">
    <name type="scientific">Seminavis robusta</name>
    <dbReference type="NCBI Taxonomy" id="568900"/>
    <lineage>
        <taxon>Eukaryota</taxon>
        <taxon>Sar</taxon>
        <taxon>Stramenopiles</taxon>
        <taxon>Ochrophyta</taxon>
        <taxon>Bacillariophyta</taxon>
        <taxon>Bacillariophyceae</taxon>
        <taxon>Bacillariophycidae</taxon>
        <taxon>Naviculales</taxon>
        <taxon>Naviculaceae</taxon>
        <taxon>Seminavis</taxon>
    </lineage>
</organism>
<dbReference type="Pfam" id="PF00233">
    <property type="entry name" value="PDEase_I"/>
    <property type="match status" value="1"/>
</dbReference>
<dbReference type="PRINTS" id="PR00387">
    <property type="entry name" value="PDIESTERASE1"/>
</dbReference>
<evidence type="ECO:0000256" key="6">
    <source>
        <dbReference type="ARBA" id="ARBA00023136"/>
    </source>
</evidence>
<feature type="binding site" evidence="8">
    <location>
        <position position="1310"/>
    </location>
    <ligand>
        <name>AMP</name>
        <dbReference type="ChEBI" id="CHEBI:456215"/>
    </ligand>
</feature>
<feature type="binding site" evidence="9">
    <location>
        <position position="1140"/>
    </location>
    <ligand>
        <name>Zn(2+)</name>
        <dbReference type="ChEBI" id="CHEBI:29105"/>
        <label>1</label>
    </ligand>
</feature>
<feature type="transmembrane region" description="Helical" evidence="11">
    <location>
        <begin position="660"/>
        <end position="678"/>
    </location>
</feature>
<evidence type="ECO:0000256" key="3">
    <source>
        <dbReference type="ARBA" id="ARBA00022723"/>
    </source>
</evidence>
<dbReference type="GO" id="GO:0016020">
    <property type="term" value="C:membrane"/>
    <property type="evidence" value="ECO:0007669"/>
    <property type="project" value="UniProtKB-SubCell"/>
</dbReference>
<feature type="transmembrane region" description="Helical" evidence="11">
    <location>
        <begin position="586"/>
        <end position="609"/>
    </location>
</feature>
<dbReference type="Pfam" id="PF00003">
    <property type="entry name" value="7tm_3"/>
    <property type="match status" value="1"/>
</dbReference>
<dbReference type="Proteomes" id="UP001153069">
    <property type="component" value="Unassembled WGS sequence"/>
</dbReference>
<evidence type="ECO:0000256" key="7">
    <source>
        <dbReference type="PIRSR" id="PIRSR623088-1"/>
    </source>
</evidence>
<keyword evidence="12" id="KW-0732">Signal</keyword>
<dbReference type="InterPro" id="IPR002073">
    <property type="entry name" value="PDEase_catalytic_dom"/>
</dbReference>
<feature type="binding site" evidence="8">
    <location>
        <begin position="1099"/>
        <end position="1103"/>
    </location>
    <ligand>
        <name>AMP</name>
        <dbReference type="ChEBI" id="CHEBI:456215"/>
    </ligand>
</feature>
<comment type="cofactor">
    <cofactor evidence="10">
        <name>a divalent metal cation</name>
        <dbReference type="ChEBI" id="CHEBI:60240"/>
    </cofactor>
    <text evidence="10">Binds 2 divalent metal cations per subunit. Site 1 may preferentially bind zinc ions, while site 2 has a preference for magnesium and/or manganese ions.</text>
</comment>
<reference evidence="15" key="1">
    <citation type="submission" date="2020-06" db="EMBL/GenBank/DDBJ databases">
        <authorList>
            <consortium name="Plant Systems Biology data submission"/>
        </authorList>
    </citation>
    <scope>NUCLEOTIDE SEQUENCE</scope>
    <source>
        <strain evidence="15">D6</strain>
    </source>
</reference>
<dbReference type="PROSITE" id="PS50259">
    <property type="entry name" value="G_PROTEIN_RECEP_F3_4"/>
    <property type="match status" value="1"/>
</dbReference>
<dbReference type="GO" id="GO:0004930">
    <property type="term" value="F:G protein-coupled receptor activity"/>
    <property type="evidence" value="ECO:0007669"/>
    <property type="project" value="InterPro"/>
</dbReference>
<feature type="signal peptide" evidence="12">
    <location>
        <begin position="1"/>
        <end position="33"/>
    </location>
</feature>
<evidence type="ECO:0000313" key="15">
    <source>
        <dbReference type="EMBL" id="CAB9502425.1"/>
    </source>
</evidence>
<evidence type="ECO:0000256" key="8">
    <source>
        <dbReference type="PIRSR" id="PIRSR623088-2"/>
    </source>
</evidence>
<feature type="chain" id="PRO_5040253457" description="Phosphodiesterase" evidence="12">
    <location>
        <begin position="34"/>
        <end position="1364"/>
    </location>
</feature>
<dbReference type="PROSITE" id="PS51845">
    <property type="entry name" value="PDEASE_I_2"/>
    <property type="match status" value="1"/>
</dbReference>
<keyword evidence="5 11" id="KW-1133">Transmembrane helix</keyword>
<feature type="binding site" evidence="9">
    <location>
        <position position="1139"/>
    </location>
    <ligand>
        <name>Zn(2+)</name>
        <dbReference type="ChEBI" id="CHEBI:29105"/>
        <label>1</label>
    </ligand>
</feature>
<dbReference type="Gene3D" id="1.10.1300.10">
    <property type="entry name" value="3'5'-cyclic nucleotide phosphodiesterase, catalytic domain"/>
    <property type="match status" value="1"/>
</dbReference>
<evidence type="ECO:0000256" key="12">
    <source>
        <dbReference type="SAM" id="SignalP"/>
    </source>
</evidence>
<feature type="domain" description="PDEase" evidence="14">
    <location>
        <begin position="990"/>
        <end position="1354"/>
    </location>
</feature>
<dbReference type="PROSITE" id="PS00126">
    <property type="entry name" value="PDEASE_I_1"/>
    <property type="match status" value="1"/>
</dbReference>
<sequence>MERKRFPTDSSSLRVSILLLILAAAASSSISSAQVLPALPRCTHSSYELTQLPPEEEIDLAPCVIADINPGPSSANFSVIPLVHVTPSRCGVWRDGAVTGVNVLNEGGGVPIGFSQDHFVKFRLVSVMAGSTMARGYEGRHQYLLRGLVKELEAPFIVGTCSFIASIEKEVAQDVQAILMAQVGPPSFYQPANSNPFVFGIHINSDTYPLPNVQALDFWAAKNNPSRDVPVRAIYRLESDFFRSTCQSAIQALQNSGFTNIEALEFHPTKDDNGDGIRNEFDNRTLGQIADNACPRAPDFHPALFVCTLIEHDILLERWRQNQCRPTSIWLTAATWQWAHENPDLRPYMHGGAQWHPALNYSDEYFDSGRDLLEYTYQQFGYNGSYDQLVSYTVPILFSKHLQNAYKVATNPNPLQDFATPEGRELLRRDLKLLEVDTIFGEISFDKNQRNVGRGAAGTQWLPFERGEFIDVRRNEVQSNNQSDVVFANALVSPLLQAETSIVLPSPSAEGCNEGSFLNRTALENSSAILLSACESCPIDTYSAGDYDAAESCAECPTGSTTKGRTGQSECIPDEELNFILPRLLIGGYVLFGIIAALCLITVMWLWTYQGQVLVRISQPPLLVLVILGCLISSLSILFLGVQAEFASDMVDAACMASPWLYGVGFAVTFGPLLAKLLRIMLVSRRRNIHVNKSVNSQRAVGIREVSLLVGIILIIEVAILTAWQIDSPSQWSREVIEEVDGFVTESVGRCNSDDQFAYFCALAGFQLLCLLAALVLAYQTRHIHSDFAESGCISLAVAFTFEVVLLAAPIIVLARENNDVSYIVRVGSIFVQNFAVLLLLFVPKMIRVRESMQDPSKRGPNSERQSIYLPVAALTNSTWDEAADILNQMLGEDNAMPEEQRQNLEKVKAVLLSGNKGKKQNKMLHVPKGLARFSTTNSLKLSVKKQSSLYILREYAGIDIAKDSSETEVMEESARGSSPMSDDPGGVYLLPEFEALPSHATKIKVSKMLSWSSLKRWDFNIFDLCHLSDGNPLLFVGWAVLGSPHSQFAMSGACGEEVALEDFEGYNFSSSDLKIPMHTLCDYLRVIQDDYISSNPYHNEIHAADVLQSLHALLQMCEDHLLASNLELFAILLSAAVHDVQHPGSSNAFQANARTDLALTYNDNSILENKHASHSFVRMFGTDSNFGSKLTDLNILRNVDASKLANIRSKMIKAVLHTDMSLHFKTVSDIKGEMMKSDYLQDDETRWDVLMYLLHMADISGQAKPRPLSTLWTDRVMDEFFAQGDKEEQLGLPISPNCDRHTTLKADSQIGFIKFVIRPAYDVLGGIIPQVKERVVPIVSDNLEYWMEQRKIESPDVDSSGGV</sequence>
<dbReference type="EC" id="3.1.4.-" evidence="10"/>
<feature type="domain" description="G-protein coupled receptors family 3 profile" evidence="13">
    <location>
        <begin position="646"/>
        <end position="849"/>
    </location>
</feature>
<feature type="transmembrane region" description="Helical" evidence="11">
    <location>
        <begin position="706"/>
        <end position="726"/>
    </location>
</feature>
<feature type="transmembrane region" description="Helical" evidence="11">
    <location>
        <begin position="821"/>
        <end position="843"/>
    </location>
</feature>
<evidence type="ECO:0000259" key="13">
    <source>
        <dbReference type="PROSITE" id="PS50259"/>
    </source>
</evidence>
<dbReference type="SUPFAM" id="SSF109604">
    <property type="entry name" value="HD-domain/PDEase-like"/>
    <property type="match status" value="1"/>
</dbReference>
<evidence type="ECO:0000256" key="9">
    <source>
        <dbReference type="PIRSR" id="PIRSR623088-3"/>
    </source>
</evidence>
<dbReference type="InterPro" id="IPR036971">
    <property type="entry name" value="PDEase_catalytic_dom_sf"/>
</dbReference>
<accession>A0A9N8DIB1</accession>
<feature type="binding site" evidence="8">
    <location>
        <position position="1259"/>
    </location>
    <ligand>
        <name>AMP</name>
        <dbReference type="ChEBI" id="CHEBI:456215"/>
    </ligand>
</feature>
<evidence type="ECO:0000313" key="16">
    <source>
        <dbReference type="Proteomes" id="UP001153069"/>
    </source>
</evidence>
<comment type="caution">
    <text evidence="15">The sequence shown here is derived from an EMBL/GenBank/DDBJ whole genome shotgun (WGS) entry which is preliminary data.</text>
</comment>